<dbReference type="InterPro" id="IPR033641">
    <property type="entry name" value="Cas1_I-E"/>
</dbReference>
<dbReference type="Proteomes" id="UP000216021">
    <property type="component" value="Unassembled WGS sequence"/>
</dbReference>
<feature type="region of interest" description="Disordered" evidence="9">
    <location>
        <begin position="275"/>
        <end position="304"/>
    </location>
</feature>
<dbReference type="Gene3D" id="1.20.120.920">
    <property type="entry name" value="CRISPR-associated endonuclease Cas1, C-terminal domain"/>
    <property type="match status" value="1"/>
</dbReference>
<feature type="binding site" evidence="8">
    <location>
        <position position="140"/>
    </location>
    <ligand>
        <name>Mn(2+)</name>
        <dbReference type="ChEBI" id="CHEBI:29035"/>
    </ligand>
</feature>
<dbReference type="GO" id="GO:0016787">
    <property type="term" value="F:hydrolase activity"/>
    <property type="evidence" value="ECO:0007669"/>
    <property type="project" value="UniProtKB-KW"/>
</dbReference>
<evidence type="ECO:0000256" key="2">
    <source>
        <dbReference type="ARBA" id="ARBA00022723"/>
    </source>
</evidence>
<keyword evidence="7 8" id="KW-0238">DNA-binding</keyword>
<organism evidence="10 11">
    <name type="scientific">Serratia oryzae</name>
    <dbReference type="NCBI Taxonomy" id="2034155"/>
    <lineage>
        <taxon>Bacteria</taxon>
        <taxon>Pseudomonadati</taxon>
        <taxon>Pseudomonadota</taxon>
        <taxon>Gammaproteobacteria</taxon>
        <taxon>Enterobacterales</taxon>
        <taxon>Yersiniaceae</taxon>
        <taxon>Serratia</taxon>
    </lineage>
</organism>
<keyword evidence="4 8" id="KW-0378">Hydrolase</keyword>
<keyword evidence="11" id="KW-1185">Reference proteome</keyword>
<keyword evidence="5 8" id="KW-0460">Magnesium</keyword>
<reference evidence="10 11" key="1">
    <citation type="submission" date="2016-11" db="EMBL/GenBank/DDBJ databases">
        <title>Rahnella oryzae sp. nov., isolated from rice root.</title>
        <authorList>
            <person name="Zhang X.-X."/>
            <person name="Zhang J."/>
        </authorList>
    </citation>
    <scope>NUCLEOTIDE SEQUENCE [LARGE SCALE GENOMIC DNA]</scope>
    <source>
        <strain evidence="10 11">J11-6</strain>
    </source>
</reference>
<dbReference type="RefSeq" id="WP_076941460.1">
    <property type="nucleotide sequence ID" value="NZ_MOXD01000003.1"/>
</dbReference>
<dbReference type="Pfam" id="PF01867">
    <property type="entry name" value="Cas_Cas1"/>
    <property type="match status" value="1"/>
</dbReference>
<comment type="cofactor">
    <cofactor evidence="8">
        <name>Mg(2+)</name>
        <dbReference type="ChEBI" id="CHEBI:18420"/>
    </cofactor>
    <cofactor evidence="8">
        <name>Mn(2+)</name>
        <dbReference type="ChEBI" id="CHEBI:29035"/>
    </cofactor>
</comment>
<evidence type="ECO:0000256" key="8">
    <source>
        <dbReference type="HAMAP-Rule" id="MF_01470"/>
    </source>
</evidence>
<keyword evidence="6 8" id="KW-0051">Antiviral defense</keyword>
<evidence type="ECO:0000256" key="9">
    <source>
        <dbReference type="SAM" id="MobiDB-lite"/>
    </source>
</evidence>
<keyword evidence="2 8" id="KW-0479">Metal-binding</keyword>
<dbReference type="InterPro" id="IPR050646">
    <property type="entry name" value="Cas1"/>
</dbReference>
<comment type="caution">
    <text evidence="10">The sequence shown here is derived from an EMBL/GenBank/DDBJ whole genome shotgun (WGS) entry which is preliminary data.</text>
</comment>
<dbReference type="STRING" id="2034155.BMI79_07060"/>
<evidence type="ECO:0000313" key="11">
    <source>
        <dbReference type="Proteomes" id="UP000216021"/>
    </source>
</evidence>
<evidence type="ECO:0000256" key="4">
    <source>
        <dbReference type="ARBA" id="ARBA00022801"/>
    </source>
</evidence>
<dbReference type="HAMAP" id="MF_01470">
    <property type="entry name" value="Cas1"/>
    <property type="match status" value="1"/>
</dbReference>
<accession>A0A1S8CMU4</accession>
<dbReference type="PANTHER" id="PTHR34353:SF3">
    <property type="entry name" value="CRISPR-ASSOCIATED ENDONUCLEASE CAS1"/>
    <property type="match status" value="1"/>
</dbReference>
<dbReference type="GO" id="GO:0003677">
    <property type="term" value="F:DNA binding"/>
    <property type="evidence" value="ECO:0007669"/>
    <property type="project" value="UniProtKB-KW"/>
</dbReference>
<keyword evidence="3 8" id="KW-0255">Endonuclease</keyword>
<dbReference type="Gene3D" id="3.100.10.20">
    <property type="entry name" value="CRISPR-associated endonuclease Cas1, N-terminal domain"/>
    <property type="match status" value="1"/>
</dbReference>
<dbReference type="GO" id="GO:0043571">
    <property type="term" value="P:maintenance of CRISPR repeat elements"/>
    <property type="evidence" value="ECO:0007669"/>
    <property type="project" value="UniProtKB-UniRule"/>
</dbReference>
<evidence type="ECO:0000256" key="7">
    <source>
        <dbReference type="ARBA" id="ARBA00023125"/>
    </source>
</evidence>
<comment type="subunit">
    <text evidence="8">Homodimer, forms a heterotetramer with a Cas2 homodimer.</text>
</comment>
<evidence type="ECO:0000256" key="3">
    <source>
        <dbReference type="ARBA" id="ARBA00022759"/>
    </source>
</evidence>
<dbReference type="EC" id="3.1.-.-" evidence="8"/>
<feature type="binding site" evidence="8">
    <location>
        <position position="220"/>
    </location>
    <ligand>
        <name>Mn(2+)</name>
        <dbReference type="ChEBI" id="CHEBI:29035"/>
    </ligand>
</feature>
<dbReference type="GO" id="GO:0046872">
    <property type="term" value="F:metal ion binding"/>
    <property type="evidence" value="ECO:0007669"/>
    <property type="project" value="UniProtKB-UniRule"/>
</dbReference>
<comment type="similarity">
    <text evidence="8">Belongs to the CRISPR-associated endonuclease Cas1 family.</text>
</comment>
<feature type="binding site" evidence="8">
    <location>
        <position position="207"/>
    </location>
    <ligand>
        <name>Mn(2+)</name>
        <dbReference type="ChEBI" id="CHEBI:29035"/>
    </ligand>
</feature>
<dbReference type="AlphaFoldDB" id="A0A1S8CMU4"/>
<sequence length="304" mass="33126">MLPPLKPLPIKDRRAMLFLKYGQLDVIDGAFVLVDKDGVRTHIPIGTVACLMLEPGTRVSHAAVKLAAMAGTLLVWVGEAGVRLYAAGQPGGARSDRLLFQAKLALDEELRLKVVRKMFELRFGEPPPSRRSVDQLRGIEGARVRETYKLLAARYGVKWHGRRYDPKDWDKGDLPNQCISAATSCLYGITEAAILAAGYAPAIGFIHSGKPLSFVYDIADIIKFETVVPQAFEIAARGDANPDRAVRLACRDSFNKQRTLEKLIPLIEEVLAAGGITPPESPKDAQPPAIPEPTGMGDAGHRSQ</sequence>
<dbReference type="InterPro" id="IPR042211">
    <property type="entry name" value="CRISPR-assoc_Cas1_N"/>
</dbReference>
<evidence type="ECO:0000256" key="6">
    <source>
        <dbReference type="ARBA" id="ARBA00023118"/>
    </source>
</evidence>
<evidence type="ECO:0000313" key="10">
    <source>
        <dbReference type="EMBL" id="OMQ24578.1"/>
    </source>
</evidence>
<proteinExistence type="inferred from homology"/>
<dbReference type="CDD" id="cd09719">
    <property type="entry name" value="Cas1_I-E"/>
    <property type="match status" value="1"/>
</dbReference>
<dbReference type="InterPro" id="IPR042206">
    <property type="entry name" value="CRISPR-assoc_Cas1_C"/>
</dbReference>
<keyword evidence="1 8" id="KW-0540">Nuclease</keyword>
<dbReference type="InterPro" id="IPR002729">
    <property type="entry name" value="CRISPR-assoc_Cas1"/>
</dbReference>
<protein>
    <recommendedName>
        <fullName evidence="8">CRISPR-associated endonuclease Cas1</fullName>
        <ecNumber evidence="8">3.1.-.-</ecNumber>
    </recommendedName>
</protein>
<evidence type="ECO:0000256" key="5">
    <source>
        <dbReference type="ARBA" id="ARBA00022842"/>
    </source>
</evidence>
<dbReference type="InterPro" id="IPR019851">
    <property type="entry name" value="CRISPR-assoc_Cas1_ECOLI"/>
</dbReference>
<keyword evidence="8" id="KW-0464">Manganese</keyword>
<gene>
    <name evidence="8" type="primary">cas1</name>
    <name evidence="10" type="ORF">BMI79_07060</name>
</gene>
<name>A0A1S8CMU4_9GAMM</name>
<dbReference type="GO" id="GO:0051607">
    <property type="term" value="P:defense response to virus"/>
    <property type="evidence" value="ECO:0007669"/>
    <property type="project" value="UniProtKB-UniRule"/>
</dbReference>
<comment type="function">
    <text evidence="8">CRISPR (clustered regularly interspaced short palindromic repeat), is an adaptive immune system that provides protection against mobile genetic elements (viruses, transposable elements and conjugative plasmids). CRISPR clusters contain spacers, sequences complementary to antecedent mobile elements, and target invading nucleic acids. CRISPR clusters are transcribed and processed into CRISPR RNA (crRNA). Acts as a dsDNA endonuclease. Involved in the integration of spacer DNA into the CRISPR cassette.</text>
</comment>
<dbReference type="NCBIfam" id="TIGR03638">
    <property type="entry name" value="cas1_ECOLI"/>
    <property type="match status" value="1"/>
</dbReference>
<dbReference type="PANTHER" id="PTHR34353">
    <property type="entry name" value="CRISPR-ASSOCIATED ENDONUCLEASE CAS1 1"/>
    <property type="match status" value="1"/>
</dbReference>
<dbReference type="EMBL" id="MOXD01000003">
    <property type="protein sequence ID" value="OMQ24578.1"/>
    <property type="molecule type" value="Genomic_DNA"/>
</dbReference>
<dbReference type="NCBIfam" id="TIGR00287">
    <property type="entry name" value="cas1"/>
    <property type="match status" value="1"/>
</dbReference>
<dbReference type="GO" id="GO:0004520">
    <property type="term" value="F:DNA endonuclease activity"/>
    <property type="evidence" value="ECO:0007669"/>
    <property type="project" value="InterPro"/>
</dbReference>
<evidence type="ECO:0000256" key="1">
    <source>
        <dbReference type="ARBA" id="ARBA00022722"/>
    </source>
</evidence>